<evidence type="ECO:0000259" key="1">
    <source>
        <dbReference type="Pfam" id="PF01593"/>
    </source>
</evidence>
<accession>G0SED5</accession>
<dbReference type="GO" id="GO:0050660">
    <property type="term" value="F:flavin adenine dinucleotide binding"/>
    <property type="evidence" value="ECO:0007669"/>
    <property type="project" value="TreeGrafter"/>
</dbReference>
<keyword evidence="3" id="KW-1185">Reference proteome</keyword>
<dbReference type="SUPFAM" id="SSF54373">
    <property type="entry name" value="FAD-linked reductases, C-terminal domain"/>
    <property type="match status" value="1"/>
</dbReference>
<reference evidence="2 3" key="1">
    <citation type="journal article" date="2011" name="Cell">
        <title>Insight into structure and assembly of the nuclear pore complex by utilizing the genome of a eukaryotic thermophile.</title>
        <authorList>
            <person name="Amlacher S."/>
            <person name="Sarges P."/>
            <person name="Flemming D."/>
            <person name="van Noort V."/>
            <person name="Kunze R."/>
            <person name="Devos D.P."/>
            <person name="Arumugam M."/>
            <person name="Bork P."/>
            <person name="Hurt E."/>
        </authorList>
    </citation>
    <scope>NUCLEOTIDE SEQUENCE [LARGE SCALE GENOMIC DNA]</scope>
    <source>
        <strain evidence="3">DSM 1495 / CBS 144.50 / IMI 039719</strain>
    </source>
</reference>
<dbReference type="PANTHER" id="PTHR10742:SF414">
    <property type="entry name" value="CONTAINING AMINE OXIDASE, PUTATIVE (AFU_ORTHOLOGUE AFUA_3G12150)-RELATED"/>
    <property type="match status" value="1"/>
</dbReference>
<dbReference type="eggNOG" id="KOG0029">
    <property type="taxonomic scope" value="Eukaryota"/>
</dbReference>
<dbReference type="Gene3D" id="3.50.50.60">
    <property type="entry name" value="FAD/NAD(P)-binding domain"/>
    <property type="match status" value="1"/>
</dbReference>
<dbReference type="KEGG" id="cthr:CTHT_0063360"/>
<name>G0SED5_CHATD</name>
<dbReference type="RefSeq" id="XP_006696643.1">
    <property type="nucleotide sequence ID" value="XM_006696580.1"/>
</dbReference>
<evidence type="ECO:0000313" key="3">
    <source>
        <dbReference type="Proteomes" id="UP000008066"/>
    </source>
</evidence>
<dbReference type="OrthoDB" id="5046242at2759"/>
<dbReference type="Proteomes" id="UP000008066">
    <property type="component" value="Unassembled WGS sequence"/>
</dbReference>
<dbReference type="AlphaFoldDB" id="G0SED5"/>
<dbReference type="HOGENOM" id="CLU_004498_7_1_1"/>
<dbReference type="SUPFAM" id="SSF51905">
    <property type="entry name" value="FAD/NAD(P)-binding domain"/>
    <property type="match status" value="1"/>
</dbReference>
<dbReference type="InterPro" id="IPR050281">
    <property type="entry name" value="Flavin_monoamine_oxidase"/>
</dbReference>
<dbReference type="Gene3D" id="3.90.660.10">
    <property type="match status" value="1"/>
</dbReference>
<sequence>MDAKRMSFPSASRKNPKILQDLHNSRFFHSFASSSTPRPSSIMDSVRKLETLSPSSRKPLHVGIIGAGFAGLRCADILLRHGSRVTLLEARNRLGGRIHQERLPNGHLIDVGANWIHGTKDNPIYDLVVETKTPTGQLDEHTYVFDENGELLEVEESEELATVMWEVIEAGFRFSEERTGEIGEGSTLKEWFEKEIRERVPEGTMGWERRRRLLMQMAELWGNFVGSPLDRQSLKFFWLEECIEGENLFCAGTYHKVLEKVAQPARDGATIRLQTRVVEILGRSATHTGNVAVKTAAGQVLEFDHVVVTCPLGWLKRNLHAFHPPLPDRLCKAIGNIGYGNLEKVYLSFPTPFWLTPDPQTSQTVQGFCQWLAPTYAPQTNPNRWLIETVELASLPGPSAHSTLLFYTFGDQAAHITSTLRSLPDQKSREQFVFEYFRPYYSLLPSYDPQDKNCQPTAFFATDWEGDELAGNGSYANFMAGLTEADRDIEVMREGVPSEGVWIAGEHAAPFVALGTVTGAYWSGEGVGRRILDFSREGA</sequence>
<evidence type="ECO:0000313" key="2">
    <source>
        <dbReference type="EMBL" id="EGS18312.1"/>
    </source>
</evidence>
<dbReference type="Pfam" id="PF01593">
    <property type="entry name" value="Amino_oxidase"/>
    <property type="match status" value="1"/>
</dbReference>
<dbReference type="InterPro" id="IPR036188">
    <property type="entry name" value="FAD/NAD-bd_sf"/>
</dbReference>
<protein>
    <submittedName>
        <fullName evidence="2">Polyamine oxidase-like protein</fullName>
    </submittedName>
</protein>
<dbReference type="EMBL" id="GL988046">
    <property type="protein sequence ID" value="EGS18312.1"/>
    <property type="molecule type" value="Genomic_DNA"/>
</dbReference>
<dbReference type="PANTHER" id="PTHR10742">
    <property type="entry name" value="FLAVIN MONOAMINE OXIDASE"/>
    <property type="match status" value="1"/>
</dbReference>
<dbReference type="InterPro" id="IPR002937">
    <property type="entry name" value="Amino_oxidase"/>
</dbReference>
<dbReference type="GO" id="GO:0006338">
    <property type="term" value="P:chromatin remodeling"/>
    <property type="evidence" value="ECO:0007669"/>
    <property type="project" value="TreeGrafter"/>
</dbReference>
<organism evidence="3">
    <name type="scientific">Chaetomium thermophilum (strain DSM 1495 / CBS 144.50 / IMI 039719)</name>
    <name type="common">Thermochaetoides thermophila</name>
    <dbReference type="NCBI Taxonomy" id="759272"/>
    <lineage>
        <taxon>Eukaryota</taxon>
        <taxon>Fungi</taxon>
        <taxon>Dikarya</taxon>
        <taxon>Ascomycota</taxon>
        <taxon>Pezizomycotina</taxon>
        <taxon>Sordariomycetes</taxon>
        <taxon>Sordariomycetidae</taxon>
        <taxon>Sordariales</taxon>
        <taxon>Chaetomiaceae</taxon>
        <taxon>Thermochaetoides</taxon>
    </lineage>
</organism>
<feature type="domain" description="Amine oxidase" evidence="1">
    <location>
        <begin position="69"/>
        <end position="531"/>
    </location>
</feature>
<dbReference type="OMA" id="YVTFPRA"/>
<gene>
    <name evidence="2" type="ORF">CTHT_0063360</name>
</gene>
<dbReference type="STRING" id="759272.G0SED5"/>
<proteinExistence type="predicted"/>
<dbReference type="PRINTS" id="PR00419">
    <property type="entry name" value="ADXRDTASE"/>
</dbReference>
<dbReference type="GeneID" id="18260374"/>
<dbReference type="GO" id="GO:0016491">
    <property type="term" value="F:oxidoreductase activity"/>
    <property type="evidence" value="ECO:0007669"/>
    <property type="project" value="InterPro"/>
</dbReference>
<dbReference type="GO" id="GO:0003682">
    <property type="term" value="F:chromatin binding"/>
    <property type="evidence" value="ECO:0007669"/>
    <property type="project" value="TreeGrafter"/>
</dbReference>